<organism evidence="2 3">
    <name type="scientific">Hohenbuehelia grisea</name>
    <dbReference type="NCBI Taxonomy" id="104357"/>
    <lineage>
        <taxon>Eukaryota</taxon>
        <taxon>Fungi</taxon>
        <taxon>Dikarya</taxon>
        <taxon>Basidiomycota</taxon>
        <taxon>Agaricomycotina</taxon>
        <taxon>Agaricomycetes</taxon>
        <taxon>Agaricomycetidae</taxon>
        <taxon>Agaricales</taxon>
        <taxon>Pleurotineae</taxon>
        <taxon>Pleurotaceae</taxon>
        <taxon>Hohenbuehelia</taxon>
    </lineage>
</organism>
<proteinExistence type="predicted"/>
<feature type="compositionally biased region" description="Polar residues" evidence="1">
    <location>
        <begin position="31"/>
        <end position="46"/>
    </location>
</feature>
<evidence type="ECO:0000313" key="3">
    <source>
        <dbReference type="Proteomes" id="UP001556367"/>
    </source>
</evidence>
<feature type="region of interest" description="Disordered" evidence="1">
    <location>
        <begin position="31"/>
        <end position="129"/>
    </location>
</feature>
<keyword evidence="3" id="KW-1185">Reference proteome</keyword>
<sequence length="488" mass="52375">MSFSSDRRAVSASYVLDRLVQTLVLNFTASSTTPGATDSHTANTNHAYGASINPINTDGFQESAGLARHRQAAHQGETKPDGPKPSNQSTAFSSSTTRMNPLGRLLGQTADPYLPGPPPEDSAVLDEPPEPDFLARKIQALIDSLPPVHPPDGKQVIKPPKPVPPTRDEDGRPVPPPGSTPIKDEKLIQFLSSSKVMNGDAEGSRQSVWSVLQKMHHTRSGGPSAGDGGKKRDQEEDPSIMLYAPLVPTKDSKVEVAASVMVPLAPAFAESEVRRKRMSLKTAGWWPWKPKKPKTDPGAGEKPTERVWIPSTTKLSVQVMWWGYKLWLPPPVLDILNNKQIEATKRAAMLATALTWVVTNIPISMVPLPLQPALLILQRIVPYVGHVALDSSFVCSMAHAYWNAGRGVILTATWILPVALIPGTWEIDSAPTEPPAGADPVPTAPPPATPTPDQGGEPTTSPSEPTPAIPVTGTANTKAAKFQKTKVK</sequence>
<protein>
    <submittedName>
        <fullName evidence="2">Uncharacterized protein</fullName>
    </submittedName>
</protein>
<comment type="caution">
    <text evidence="2">The sequence shown here is derived from an EMBL/GenBank/DDBJ whole genome shotgun (WGS) entry which is preliminary data.</text>
</comment>
<dbReference type="EMBL" id="JASNQZ010000011">
    <property type="protein sequence ID" value="KAL0950764.1"/>
    <property type="molecule type" value="Genomic_DNA"/>
</dbReference>
<accession>A0ABR3J545</accession>
<evidence type="ECO:0000256" key="1">
    <source>
        <dbReference type="SAM" id="MobiDB-lite"/>
    </source>
</evidence>
<feature type="region of interest" description="Disordered" evidence="1">
    <location>
        <begin position="215"/>
        <end position="235"/>
    </location>
</feature>
<feature type="region of interest" description="Disordered" evidence="1">
    <location>
        <begin position="427"/>
        <end position="488"/>
    </location>
</feature>
<feature type="region of interest" description="Disordered" evidence="1">
    <location>
        <begin position="144"/>
        <end position="184"/>
    </location>
</feature>
<feature type="compositionally biased region" description="Polar residues" evidence="1">
    <location>
        <begin position="85"/>
        <end position="99"/>
    </location>
</feature>
<evidence type="ECO:0000313" key="2">
    <source>
        <dbReference type="EMBL" id="KAL0950764.1"/>
    </source>
</evidence>
<gene>
    <name evidence="2" type="ORF">HGRIS_007532</name>
</gene>
<name>A0ABR3J545_9AGAR</name>
<reference evidence="3" key="1">
    <citation type="submission" date="2024-06" db="EMBL/GenBank/DDBJ databases">
        <title>Multi-omics analyses provide insights into the biosynthesis of the anticancer antibiotic pleurotin in Hohenbuehelia grisea.</title>
        <authorList>
            <person name="Weaver J.A."/>
            <person name="Alberti F."/>
        </authorList>
    </citation>
    <scope>NUCLEOTIDE SEQUENCE [LARGE SCALE GENOMIC DNA]</scope>
    <source>
        <strain evidence="3">T-177</strain>
    </source>
</reference>
<dbReference type="Proteomes" id="UP001556367">
    <property type="component" value="Unassembled WGS sequence"/>
</dbReference>